<dbReference type="AlphaFoldDB" id="A0A8S4C4F9"/>
<dbReference type="PROSITE" id="PS51257">
    <property type="entry name" value="PROKAR_LIPOPROTEIN"/>
    <property type="match status" value="1"/>
</dbReference>
<proteinExistence type="predicted"/>
<evidence type="ECO:0000256" key="1">
    <source>
        <dbReference type="SAM" id="MobiDB-lite"/>
    </source>
</evidence>
<feature type="compositionally biased region" description="Basic and acidic residues" evidence="1">
    <location>
        <begin position="39"/>
        <end position="58"/>
    </location>
</feature>
<keyword evidence="2" id="KW-0732">Signal</keyword>
<feature type="chain" id="PRO_5035923700" description="Lipoprotein" evidence="2">
    <location>
        <begin position="24"/>
        <end position="58"/>
    </location>
</feature>
<feature type="signal peptide" evidence="2">
    <location>
        <begin position="1"/>
        <end position="23"/>
    </location>
</feature>
<dbReference type="EMBL" id="CAJVAF010000037">
    <property type="protein sequence ID" value="CAG7589367.1"/>
    <property type="molecule type" value="Genomic_DNA"/>
</dbReference>
<evidence type="ECO:0000256" key="2">
    <source>
        <dbReference type="SAM" id="SignalP"/>
    </source>
</evidence>
<evidence type="ECO:0008006" key="5">
    <source>
        <dbReference type="Google" id="ProtNLM"/>
    </source>
</evidence>
<feature type="region of interest" description="Disordered" evidence="1">
    <location>
        <begin position="28"/>
        <end position="58"/>
    </location>
</feature>
<organism evidence="3 4">
    <name type="scientific">Hyalomma marginatum</name>
    <dbReference type="NCBI Taxonomy" id="34627"/>
    <lineage>
        <taxon>Eukaryota</taxon>
        <taxon>Metazoa</taxon>
        <taxon>Ecdysozoa</taxon>
        <taxon>Arthropoda</taxon>
        <taxon>Chelicerata</taxon>
        <taxon>Arachnida</taxon>
        <taxon>Acari</taxon>
        <taxon>Parasitiformes</taxon>
        <taxon>Ixodida</taxon>
        <taxon>Ixodoidea</taxon>
        <taxon>Ixodidae</taxon>
        <taxon>Hyalomminae</taxon>
        <taxon>Hyalomma</taxon>
    </lineage>
</organism>
<name>A0A8S4C4F9_9ACAR</name>
<gene>
    <name evidence="3" type="ORF">MHYMCMPASI_00131</name>
</gene>
<reference evidence="3" key="1">
    <citation type="submission" date="2021-06" db="EMBL/GenBank/DDBJ databases">
        <authorList>
            <person name="Nardi T."/>
            <person name="Nardi T."/>
        </authorList>
    </citation>
    <scope>NUCLEOTIDE SEQUENCE</scope>
</reference>
<protein>
    <recommendedName>
        <fullName evidence="5">Lipoprotein</fullName>
    </recommendedName>
</protein>
<evidence type="ECO:0000313" key="4">
    <source>
        <dbReference type="Proteomes" id="UP000837675"/>
    </source>
</evidence>
<dbReference type="Proteomes" id="UP000837675">
    <property type="component" value="Unassembled WGS sequence"/>
</dbReference>
<comment type="caution">
    <text evidence="3">The sequence shown here is derived from an EMBL/GenBank/DDBJ whole genome shotgun (WGS) entry which is preliminary data.</text>
</comment>
<sequence length="58" mass="6203">MKKIVFSLIAGIAALSVATSVMACNSKKEEARNATPVEQRVDDKAAPVVDKTEAEKNK</sequence>
<evidence type="ECO:0000313" key="3">
    <source>
        <dbReference type="EMBL" id="CAG7589367.1"/>
    </source>
</evidence>
<accession>A0A8S4C4F9</accession>
<keyword evidence="4" id="KW-1185">Reference proteome</keyword>